<gene>
    <name evidence="2" type="ORF">CDAR_269521</name>
</gene>
<accession>A0AAV4VQD0</accession>
<keyword evidence="1" id="KW-1133">Transmembrane helix</keyword>
<feature type="transmembrane region" description="Helical" evidence="1">
    <location>
        <begin position="38"/>
        <end position="59"/>
    </location>
</feature>
<reference evidence="2 3" key="1">
    <citation type="submission" date="2021-06" db="EMBL/GenBank/DDBJ databases">
        <title>Caerostris darwini draft genome.</title>
        <authorList>
            <person name="Kono N."/>
            <person name="Arakawa K."/>
        </authorList>
    </citation>
    <scope>NUCLEOTIDE SEQUENCE [LARGE SCALE GENOMIC DNA]</scope>
</reference>
<protein>
    <submittedName>
        <fullName evidence="2">Uncharacterized protein</fullName>
    </submittedName>
</protein>
<organism evidence="2 3">
    <name type="scientific">Caerostris darwini</name>
    <dbReference type="NCBI Taxonomy" id="1538125"/>
    <lineage>
        <taxon>Eukaryota</taxon>
        <taxon>Metazoa</taxon>
        <taxon>Ecdysozoa</taxon>
        <taxon>Arthropoda</taxon>
        <taxon>Chelicerata</taxon>
        <taxon>Arachnida</taxon>
        <taxon>Araneae</taxon>
        <taxon>Araneomorphae</taxon>
        <taxon>Entelegynae</taxon>
        <taxon>Araneoidea</taxon>
        <taxon>Araneidae</taxon>
        <taxon>Caerostris</taxon>
    </lineage>
</organism>
<evidence type="ECO:0000313" key="3">
    <source>
        <dbReference type="Proteomes" id="UP001054837"/>
    </source>
</evidence>
<keyword evidence="1" id="KW-0472">Membrane</keyword>
<keyword evidence="1" id="KW-0812">Transmembrane</keyword>
<dbReference type="EMBL" id="BPLQ01013502">
    <property type="protein sequence ID" value="GIY72580.1"/>
    <property type="molecule type" value="Genomic_DNA"/>
</dbReference>
<dbReference type="AlphaFoldDB" id="A0AAV4VQD0"/>
<name>A0AAV4VQD0_9ARAC</name>
<dbReference type="Proteomes" id="UP001054837">
    <property type="component" value="Unassembled WGS sequence"/>
</dbReference>
<proteinExistence type="predicted"/>
<sequence length="168" mass="19499">MHCISSVYHRSRLPKQDNDFKPLTVFLKYFFLKQSYRLLSIFLAASFCHIQIIRQVLLFGRGKTTKRAKIIIFTSHEPTLRFPPPYTQQVEGRDLHWCHVTFSITCNFLPTHLATPHQQESIPLLSSGRVDVRGDVIISFPSPLPPLKFPKVRYQNSFCSILGKSRRL</sequence>
<evidence type="ECO:0000256" key="1">
    <source>
        <dbReference type="SAM" id="Phobius"/>
    </source>
</evidence>
<comment type="caution">
    <text evidence="2">The sequence shown here is derived from an EMBL/GenBank/DDBJ whole genome shotgun (WGS) entry which is preliminary data.</text>
</comment>
<keyword evidence="3" id="KW-1185">Reference proteome</keyword>
<evidence type="ECO:0000313" key="2">
    <source>
        <dbReference type="EMBL" id="GIY72580.1"/>
    </source>
</evidence>